<protein>
    <submittedName>
        <fullName evidence="2">Putative RNA-directed DNA polymerase</fullName>
    </submittedName>
</protein>
<dbReference type="EMBL" id="VUJU01000821">
    <property type="protein sequence ID" value="KAF0768173.1"/>
    <property type="molecule type" value="Genomic_DNA"/>
</dbReference>
<keyword evidence="3" id="KW-1185">Reference proteome</keyword>
<feature type="region of interest" description="Disordered" evidence="1">
    <location>
        <begin position="1"/>
        <end position="23"/>
    </location>
</feature>
<evidence type="ECO:0000313" key="2">
    <source>
        <dbReference type="EMBL" id="KAF0768173.1"/>
    </source>
</evidence>
<organism evidence="2 3">
    <name type="scientific">Aphis craccivora</name>
    <name type="common">Cowpea aphid</name>
    <dbReference type="NCBI Taxonomy" id="307492"/>
    <lineage>
        <taxon>Eukaryota</taxon>
        <taxon>Metazoa</taxon>
        <taxon>Ecdysozoa</taxon>
        <taxon>Arthropoda</taxon>
        <taxon>Hexapoda</taxon>
        <taxon>Insecta</taxon>
        <taxon>Pterygota</taxon>
        <taxon>Neoptera</taxon>
        <taxon>Paraneoptera</taxon>
        <taxon>Hemiptera</taxon>
        <taxon>Sternorrhyncha</taxon>
        <taxon>Aphidomorpha</taxon>
        <taxon>Aphidoidea</taxon>
        <taxon>Aphididae</taxon>
        <taxon>Aphidini</taxon>
        <taxon>Aphis</taxon>
        <taxon>Aphis</taxon>
    </lineage>
</organism>
<proteinExistence type="predicted"/>
<name>A0A6G0ZBU1_APHCR</name>
<sequence length="321" mass="35820">MPLISSLSFSHTSTQSSLSSDSLSSNIKLPQFILPSHPNITLEDLRSFPIKLRDVIAWPLFILFHPKIITNYRPITILSHPSKIFESIVLNSILLPLNHILVDEQYGFRPGRSTTTCNLALTSYIVALAILYFLGSTHLSNRHLFVSVLDSSSAAFVPSPGLPQDDIKLNLRINSISDCNLHEQVLNNLVSWGESLGFSLNISKCSAFSFYRSQCHFNFPYVIHNIPIKPPSDSIHDLGFTFTHDLSPTKHIEVICYRALKIFGFVLSSSSEFQLASPLKALYCALVHPFLEYGSVLLDPSTTCASASIERVKRKFLRIAA</sequence>
<comment type="caution">
    <text evidence="2">The sequence shown here is derived from an EMBL/GenBank/DDBJ whole genome shotgun (WGS) entry which is preliminary data.</text>
</comment>
<keyword evidence="2" id="KW-0548">Nucleotidyltransferase</keyword>
<dbReference type="GO" id="GO:0003964">
    <property type="term" value="F:RNA-directed DNA polymerase activity"/>
    <property type="evidence" value="ECO:0007669"/>
    <property type="project" value="UniProtKB-KW"/>
</dbReference>
<evidence type="ECO:0000313" key="3">
    <source>
        <dbReference type="Proteomes" id="UP000478052"/>
    </source>
</evidence>
<evidence type="ECO:0000256" key="1">
    <source>
        <dbReference type="SAM" id="MobiDB-lite"/>
    </source>
</evidence>
<dbReference type="Proteomes" id="UP000478052">
    <property type="component" value="Unassembled WGS sequence"/>
</dbReference>
<keyword evidence="2" id="KW-0808">Transferase</keyword>
<dbReference type="AlphaFoldDB" id="A0A6G0ZBU1"/>
<dbReference type="PANTHER" id="PTHR33332">
    <property type="entry name" value="REVERSE TRANSCRIPTASE DOMAIN-CONTAINING PROTEIN"/>
    <property type="match status" value="1"/>
</dbReference>
<dbReference type="OrthoDB" id="6630711at2759"/>
<gene>
    <name evidence="2" type="ORF">FWK35_00012694</name>
</gene>
<reference evidence="2 3" key="1">
    <citation type="submission" date="2019-08" db="EMBL/GenBank/DDBJ databases">
        <title>Whole genome of Aphis craccivora.</title>
        <authorList>
            <person name="Voronova N.V."/>
            <person name="Shulinski R.S."/>
            <person name="Bandarenka Y.V."/>
            <person name="Zhorov D.G."/>
            <person name="Warner D."/>
        </authorList>
    </citation>
    <scope>NUCLEOTIDE SEQUENCE [LARGE SCALE GENOMIC DNA]</scope>
    <source>
        <strain evidence="2">180601</strain>
        <tissue evidence="2">Whole Body</tissue>
    </source>
</reference>
<keyword evidence="2" id="KW-0695">RNA-directed DNA polymerase</keyword>
<accession>A0A6G0ZBU1</accession>